<proteinExistence type="predicted"/>
<dbReference type="AlphaFoldDB" id="A0A183HML9"/>
<organism evidence="3">
    <name type="scientific">Onchocerca flexuosa</name>
    <dbReference type="NCBI Taxonomy" id="387005"/>
    <lineage>
        <taxon>Eukaryota</taxon>
        <taxon>Metazoa</taxon>
        <taxon>Ecdysozoa</taxon>
        <taxon>Nematoda</taxon>
        <taxon>Chromadorea</taxon>
        <taxon>Rhabditida</taxon>
        <taxon>Spirurina</taxon>
        <taxon>Spiruromorpha</taxon>
        <taxon>Filarioidea</taxon>
        <taxon>Onchocercidae</taxon>
        <taxon>Onchocerca</taxon>
    </lineage>
</organism>
<evidence type="ECO:0000313" key="1">
    <source>
        <dbReference type="EMBL" id="VDO57110.1"/>
    </source>
</evidence>
<accession>A0A183HML9</accession>
<reference evidence="3" key="1">
    <citation type="submission" date="2016-06" db="UniProtKB">
        <authorList>
            <consortium name="WormBaseParasite"/>
        </authorList>
    </citation>
    <scope>IDENTIFICATION</scope>
</reference>
<reference evidence="1 2" key="2">
    <citation type="submission" date="2018-11" db="EMBL/GenBank/DDBJ databases">
        <authorList>
            <consortium name="Pathogen Informatics"/>
        </authorList>
    </citation>
    <scope>NUCLEOTIDE SEQUENCE [LARGE SCALE GENOMIC DNA]</scope>
</reference>
<protein>
    <submittedName>
        <fullName evidence="3">Transposase</fullName>
    </submittedName>
</protein>
<dbReference type="EMBL" id="UZAJ01010103">
    <property type="protein sequence ID" value="VDO57110.1"/>
    <property type="molecule type" value="Genomic_DNA"/>
</dbReference>
<gene>
    <name evidence="1" type="ORF">OFLC_LOCUS8731</name>
</gene>
<dbReference type="WBParaSite" id="OFLC_0000873001-mRNA-1">
    <property type="protein sequence ID" value="OFLC_0000873001-mRNA-1"/>
    <property type="gene ID" value="OFLC_0000873001"/>
</dbReference>
<evidence type="ECO:0000313" key="2">
    <source>
        <dbReference type="Proteomes" id="UP000267606"/>
    </source>
</evidence>
<keyword evidence="2" id="KW-1185">Reference proteome</keyword>
<dbReference type="Proteomes" id="UP000267606">
    <property type="component" value="Unassembled WGS sequence"/>
</dbReference>
<name>A0A183HML9_9BILA</name>
<evidence type="ECO:0000313" key="3">
    <source>
        <dbReference type="WBParaSite" id="OFLC_0000873001-mRNA-1"/>
    </source>
</evidence>
<sequence length="52" mass="5908">MSKETMSATESKSTKKLSLAHFRIAETMLQQCKDLLQSFPIISRKTYIGDDV</sequence>